<reference evidence="2 3" key="1">
    <citation type="submission" date="2017-11" db="EMBL/GenBank/DDBJ databases">
        <title>A major lineage of nontailed dsDNA viruses as unrecognized killers of marine bacteria.</title>
        <authorList>
            <person name="Kauffman K.M."/>
            <person name="Hussain F.A."/>
            <person name="Yang J."/>
            <person name="Arevalo P."/>
            <person name="Brown J.M."/>
            <person name="Chang W.K."/>
            <person name="VanInsberghe D."/>
            <person name="Elsherbini J."/>
            <person name="Cutler M.B."/>
            <person name="Kelly L."/>
            <person name="Polz M.F."/>
        </authorList>
    </citation>
    <scope>NUCLEOTIDE SEQUENCE [LARGE SCALE GENOMIC DNA]</scope>
</reference>
<dbReference type="EMBL" id="MG592470">
    <property type="protein sequence ID" value="AUR87158.1"/>
    <property type="molecule type" value="Genomic_DNA"/>
</dbReference>
<keyword evidence="1" id="KW-0175">Coiled coil</keyword>
<proteinExistence type="predicted"/>
<dbReference type="Proteomes" id="UP000259765">
    <property type="component" value="Segment"/>
</dbReference>
<keyword evidence="3" id="KW-1185">Reference proteome</keyword>
<organism evidence="2 3">
    <name type="scientific">Vibrio phage 1.097.O._10N.286.49.B3</name>
    <dbReference type="NCBI Taxonomy" id="1881383"/>
    <lineage>
        <taxon>Viruses</taxon>
        <taxon>Duplodnaviria</taxon>
        <taxon>Heunggongvirae</taxon>
        <taxon>Uroviricota</taxon>
        <taxon>Caudoviricetes</taxon>
        <taxon>Schitoviridae</taxon>
        <taxon>Pontosvirinae</taxon>
        <taxon>Dorisvirus</taxon>
        <taxon>Dorisvirus 49B3</taxon>
    </lineage>
</organism>
<name>A0A2I7R0J0_9CAUD</name>
<accession>A0A2I7R0J0</accession>
<feature type="coiled-coil region" evidence="1">
    <location>
        <begin position="214"/>
        <end position="241"/>
    </location>
</feature>
<protein>
    <submittedName>
        <fullName evidence="2">Coil containing protein</fullName>
    </submittedName>
</protein>
<evidence type="ECO:0000256" key="1">
    <source>
        <dbReference type="SAM" id="Coils"/>
    </source>
</evidence>
<sequence>MSRTSIFSGPGSPTAETATYINTSYDNVKVVSDNIEDVLIVATAITNGDLDSVFDNIDSVILVAADITSVVAVADELPELLAVSGALPELQIIYDNMDALLLVYANLTMLQVIADNMELLEEVAANIPYSLKYLGAHIDPPTARLDGSDLEDGDYYFDSDASALVYYQLSDDSWFHVDPGEVLLARDETIALRDETIGLRDTTEGLKDTTEVLKDDASDYADKAEEEADRAESAASILVLASHAMTKAEFFANAEQRKRDNAGSGFLECGKHRSGRVPINQGLYNSSVPTLANSLYLGNGNLSEDTSSLSRTEYPLAVVDGVMHRIDQVAHTGLDYQRNVIKFPDAEQGTRSYDTATGEVIDYLTDVDPKYGDVASDLNEAVARNFEGSVKNGDFRFGDDGNWNVNENASISTDGILLYAVDDSVFSYATQTIVNSETEVEYEIEFYADVRLGAFSLAYRDNTTVYIAQDVTESGTHKYRFTIDAANPNAYIRFSRQTGYDTYDMSFTNISMRKVTNQPILSRQDYCFLETFHEVISDKGVVFPLGNVQYGANAYEGIPLQATNTLQGYSAFGEWDSETVGYSAVWANLTAEHQKVFLDDPDNNLYFDAGANELIQVRYRVRVIEGVGDNWENVSQGRYTGDGYMAYKTGFSYPNLVNPQGQQDITGGLGLSAGGVFDSIHTAQAHTQSPLIDGGYAIRNTSIPVGHNQLCFALPLCLVQRGNQGAYHPVYNSDGCAKFRSSTLVSQNNWYDNNAYQPTSKGECFNRGPSGFPVAIDTGYIGQPTGRSDQYEFYDAIYAGQVQDLCLNANKQDANRLLEDSIRKAVAGETRGVGKVPFSTVYDDAGSGGSSSADLLWAMNVNSDYLTMYADFSTKNVVSGDWCILYDATLEFALRMRMDVIGSTGDTIRRTNMTGTQGLDWEVLFGTFDITEATNGTGNEVYYILEKELTPEYDSLPWVDIIGSPENILATFPNGVIGQWIPQLPDGTSQKYSLNKKLASGNLVRIKKDSLDDTWDYLVVTFNESMNTTVVTSASDSIVLLHYETLSDFTEPDFNGVVYGDLGDVFAAQDYRVDVGSRLNSSLLNTVIVGDVRRFRTVSLLGSALESQAGHVHKGKLIMSAAYAPEHAPLEHLEPPVDGNTAFKSLYGLTVKDGLIYPIYWGRQLVYTIDNWGDDNTVPVNHSDYTMTDLNGVTVKAFCHIGKNPIGIADYTQTN</sequence>
<evidence type="ECO:0000313" key="3">
    <source>
        <dbReference type="Proteomes" id="UP000259765"/>
    </source>
</evidence>
<evidence type="ECO:0000313" key="2">
    <source>
        <dbReference type="EMBL" id="AUR87158.1"/>
    </source>
</evidence>
<gene>
    <name evidence="2" type="ORF">NVP1097O_12</name>
</gene>